<sequence length="1551" mass="172999">MATDLSASAIGGVGAHADAAAGASGGPENAYEKLSREVHQMQITGAIHTDWLENPKGFLLKPDFKRKAQHVGAGGKKLNSSRVLRLHLPGNSYRVRWFVLDGMILRYFKTSTEEQELGAIHLTSVNAVLPSSVADAPEHALDLVARKTAMTQGSRFTDANGMRMTGTLTGGIGDGDSKSQGEDDVKEKIITVTFDQPGSLNLILRGTVDDEVMVCGFRDGSGHSGDLGPAEASGVIQVGDLLISINNHYFTNIEFQQAVDLIRAAGRPLTLRFSRVDFHTAPQADSTRVAEGWVLSKEPSAHRYRVRMLQLQGDKLKLYKPSMQGGRVDEPCLVIRMEQVTDIRPTNDTREVVTAFTQCHPKQWGVTLEGTQSIFTFYTKNREDMVQWVDLLKNSPLFSSKATRLSIPVHPVAVVEFDPVLEPKVVLQDEVGKVGDLLPTFSCHYFLLLEDGKMMYYVNADSAATRMRPIGMLRCDTIVSIVPSQVTDDTMHGDDSNSETSSIGGVTEEMMPWRLELGILVQGSSQKYRRPFIMCFATQEKMMKWGIAIGKEAKRLTGQEYDLSSISRRASRSNSQTYAPRHSETPMTRPTISRLISNPSKYTDPNIQEYTRLYRSLKDVTVKAATRGWFFVKKPRSVGLVAYHPRFLVLIDHQLMLFKYEVLEEESLHSYASMLDLRNIKDVREAESGFQENLDFTIQLTTVDDMIWMLVAESYAQKEAWLSALIWLSDYYYRPGDNDDDITPAITDAKRIALNTAGLMMSIPESEGSNSTGSQDIDAKEAERLAAAGIAKERLSTTGLGALLTDDFTGIGGEIQIAGKKVFAAISSGIFRYYASQSDYESEWGDAIDAISLKEIEEVHSDGLDLGSIVVKVKGEKEVRLVAESAKLAKRWMLVMCCCGDLILKKAPHADYWASTQPKEAWVWKLDRLYQVFRRRYFSLRNHQLIFYTEQGGRMLGMISLPCIFQLQMSKVWTRSKDEADFYQLEVSFAVPTAAEESSRTDQIGDFYAFLLAFDTEEQLKEWAHAIYDCCTNSMSLKGNATLSPLGDIQVLPKELLKTSTFDHSDDAFFKTSGLPIGPTVPSKRPAPDATASASEFSSSGWLYYRTSKEERIRLRYFMQWGYELSIYKHEVLADEATAIRYGVIDCRALVDVRFAYINSPENAVELILGSETSVIIIPRTDQEAVMWRNSLLDVKRAYGQLESGKNKEDTFGTGVFISRGSTFSTHKDNEELLRLQIESTVIYSSNLQDWDGRKWIPKYFVLTSSRVLMMSLALHLYDEEPDILGSFATKDIVEVRACNEKEEAETGNCKSACVITLRPQSSSAGDVIQAAPDRMIVRCDSIDHCLEWMRLLCSSNGKLELKKNAATGYWGSVNRIASLSRHQSFLATAPLSAAIAAASSGSSSSTQGGERTRRMTRQDAARNKMQIALCICFNHYTETDSMLVFSEHLMGRNLGHEEVFEFEFSTTLQRHNLKLFASKMTQTQAKVELNSGVYRKAIVFPVEITQTAKVSSLQKTIAGVLSTGKSPVPPRLLKMYGGKGMKDDKTFLAK</sequence>
<dbReference type="GO" id="GO:0001881">
    <property type="term" value="P:receptor recycling"/>
    <property type="evidence" value="ECO:0007669"/>
    <property type="project" value="TreeGrafter"/>
</dbReference>
<evidence type="ECO:0000313" key="6">
    <source>
        <dbReference type="Proteomes" id="UP001165121"/>
    </source>
</evidence>
<dbReference type="GO" id="GO:0055037">
    <property type="term" value="C:recycling endosome"/>
    <property type="evidence" value="ECO:0007669"/>
    <property type="project" value="TreeGrafter"/>
</dbReference>
<dbReference type="SMART" id="SM00228">
    <property type="entry name" value="PDZ"/>
    <property type="match status" value="1"/>
</dbReference>
<dbReference type="GO" id="GO:0005769">
    <property type="term" value="C:early endosome"/>
    <property type="evidence" value="ECO:0007669"/>
    <property type="project" value="TreeGrafter"/>
</dbReference>
<dbReference type="Proteomes" id="UP001165121">
    <property type="component" value="Unassembled WGS sequence"/>
</dbReference>
<dbReference type="InterPro" id="IPR011993">
    <property type="entry name" value="PH-like_dom_sf"/>
</dbReference>
<evidence type="ECO:0000259" key="3">
    <source>
        <dbReference type="PROSITE" id="PS50003"/>
    </source>
</evidence>
<dbReference type="InterPro" id="IPR001478">
    <property type="entry name" value="PDZ"/>
</dbReference>
<dbReference type="SUPFAM" id="SSF50729">
    <property type="entry name" value="PH domain-like"/>
    <property type="match status" value="5"/>
</dbReference>
<dbReference type="PANTHER" id="PTHR22902">
    <property type="entry name" value="SESQUIPEDALIAN"/>
    <property type="match status" value="1"/>
</dbReference>
<dbReference type="GO" id="GO:0005802">
    <property type="term" value="C:trans-Golgi network"/>
    <property type="evidence" value="ECO:0007669"/>
    <property type="project" value="TreeGrafter"/>
</dbReference>
<feature type="compositionally biased region" description="Polar residues" evidence="2">
    <location>
        <begin position="585"/>
        <end position="600"/>
    </location>
</feature>
<protein>
    <submittedName>
        <fullName evidence="5">Unnamed protein product</fullName>
    </submittedName>
</protein>
<dbReference type="GO" id="GO:0042147">
    <property type="term" value="P:retrograde transport, endosome to Golgi"/>
    <property type="evidence" value="ECO:0007669"/>
    <property type="project" value="TreeGrafter"/>
</dbReference>
<dbReference type="InterPro" id="IPR001849">
    <property type="entry name" value="PH_domain"/>
</dbReference>
<organism evidence="5 6">
    <name type="scientific">Phytophthora fragariaefolia</name>
    <dbReference type="NCBI Taxonomy" id="1490495"/>
    <lineage>
        <taxon>Eukaryota</taxon>
        <taxon>Sar</taxon>
        <taxon>Stramenopiles</taxon>
        <taxon>Oomycota</taxon>
        <taxon>Peronosporomycetes</taxon>
        <taxon>Peronosporales</taxon>
        <taxon>Peronosporaceae</taxon>
        <taxon>Phytophthora</taxon>
    </lineage>
</organism>
<feature type="domain" description="PH" evidence="3">
    <location>
        <begin position="287"/>
        <end position="397"/>
    </location>
</feature>
<dbReference type="OrthoDB" id="2157866at2759"/>
<dbReference type="PROSITE" id="PS50106">
    <property type="entry name" value="PDZ"/>
    <property type="match status" value="1"/>
</dbReference>
<dbReference type="PROSITE" id="PS50003">
    <property type="entry name" value="PH_DOMAIN"/>
    <property type="match status" value="3"/>
</dbReference>
<dbReference type="Gene3D" id="2.30.42.10">
    <property type="match status" value="1"/>
</dbReference>
<dbReference type="InterPro" id="IPR045188">
    <property type="entry name" value="Boi1/Boi2-like"/>
</dbReference>
<proteinExistence type="predicted"/>
<dbReference type="Gene3D" id="2.30.29.30">
    <property type="entry name" value="Pleckstrin-homology domain (PH domain)/Phosphotyrosine-binding domain (PTB)"/>
    <property type="match status" value="4"/>
</dbReference>
<dbReference type="PANTHER" id="PTHR22902:SF27">
    <property type="entry name" value="PLECKSTRIN HOMOLOGY DOMAIN-CONTAINING FAMILY A MEMBER 3"/>
    <property type="match status" value="1"/>
</dbReference>
<dbReference type="Pfam" id="PF00595">
    <property type="entry name" value="PDZ"/>
    <property type="match status" value="1"/>
</dbReference>
<dbReference type="EMBL" id="BSXT01000868">
    <property type="protein sequence ID" value="GMF35358.1"/>
    <property type="molecule type" value="Genomic_DNA"/>
</dbReference>
<dbReference type="GO" id="GO:0005829">
    <property type="term" value="C:cytosol"/>
    <property type="evidence" value="ECO:0007669"/>
    <property type="project" value="GOC"/>
</dbReference>
<keyword evidence="1" id="KW-0597">Phosphoprotein</keyword>
<feature type="domain" description="PH" evidence="3">
    <location>
        <begin position="623"/>
        <end position="730"/>
    </location>
</feature>
<feature type="domain" description="PH" evidence="3">
    <location>
        <begin position="916"/>
        <end position="1032"/>
    </location>
</feature>
<dbReference type="CDD" id="cd00136">
    <property type="entry name" value="PDZ_canonical"/>
    <property type="match status" value="1"/>
</dbReference>
<evidence type="ECO:0000256" key="1">
    <source>
        <dbReference type="ARBA" id="ARBA00022553"/>
    </source>
</evidence>
<keyword evidence="6" id="KW-1185">Reference proteome</keyword>
<dbReference type="SUPFAM" id="SSF50156">
    <property type="entry name" value="PDZ domain-like"/>
    <property type="match status" value="1"/>
</dbReference>
<dbReference type="SMART" id="SM00233">
    <property type="entry name" value="PH"/>
    <property type="match status" value="8"/>
</dbReference>
<name>A0A9W6XB99_9STRA</name>
<reference evidence="5" key="1">
    <citation type="submission" date="2023-04" db="EMBL/GenBank/DDBJ databases">
        <title>Phytophthora fragariaefolia NBRC 109709.</title>
        <authorList>
            <person name="Ichikawa N."/>
            <person name="Sato H."/>
            <person name="Tonouchi N."/>
        </authorList>
    </citation>
    <scope>NUCLEOTIDE SEQUENCE</scope>
    <source>
        <strain evidence="5">NBRC 109709</strain>
    </source>
</reference>
<evidence type="ECO:0000256" key="2">
    <source>
        <dbReference type="SAM" id="MobiDB-lite"/>
    </source>
</evidence>
<feature type="region of interest" description="Disordered" evidence="2">
    <location>
        <begin position="568"/>
        <end position="600"/>
    </location>
</feature>
<feature type="domain" description="PDZ" evidence="4">
    <location>
        <begin position="189"/>
        <end position="277"/>
    </location>
</feature>
<dbReference type="CDD" id="cd00821">
    <property type="entry name" value="PH"/>
    <property type="match status" value="1"/>
</dbReference>
<comment type="caution">
    <text evidence="5">The sequence shown here is derived from an EMBL/GenBank/DDBJ whole genome shotgun (WGS) entry which is preliminary data.</text>
</comment>
<gene>
    <name evidence="5" type="ORF">Pfra01_000933300</name>
</gene>
<evidence type="ECO:0000259" key="4">
    <source>
        <dbReference type="PROSITE" id="PS50106"/>
    </source>
</evidence>
<accession>A0A9W6XB99</accession>
<dbReference type="InterPro" id="IPR036034">
    <property type="entry name" value="PDZ_sf"/>
</dbReference>
<dbReference type="Pfam" id="PF00169">
    <property type="entry name" value="PH"/>
    <property type="match status" value="2"/>
</dbReference>
<evidence type="ECO:0000313" key="5">
    <source>
        <dbReference type="EMBL" id="GMF35358.1"/>
    </source>
</evidence>
<dbReference type="GO" id="GO:0007032">
    <property type="term" value="P:endosome organization"/>
    <property type="evidence" value="ECO:0007669"/>
    <property type="project" value="TreeGrafter"/>
</dbReference>